<dbReference type="OrthoDB" id="1911818at2759"/>
<accession>A0A835C7G0</accession>
<evidence type="ECO:0000313" key="2">
    <source>
        <dbReference type="Proteomes" id="UP000634136"/>
    </source>
</evidence>
<protein>
    <submittedName>
        <fullName evidence="1">Putative plant/T5J17-70 protein</fullName>
    </submittedName>
</protein>
<name>A0A835C7G0_9FABA</name>
<organism evidence="1 2">
    <name type="scientific">Senna tora</name>
    <dbReference type="NCBI Taxonomy" id="362788"/>
    <lineage>
        <taxon>Eukaryota</taxon>
        <taxon>Viridiplantae</taxon>
        <taxon>Streptophyta</taxon>
        <taxon>Embryophyta</taxon>
        <taxon>Tracheophyta</taxon>
        <taxon>Spermatophyta</taxon>
        <taxon>Magnoliopsida</taxon>
        <taxon>eudicotyledons</taxon>
        <taxon>Gunneridae</taxon>
        <taxon>Pentapetalae</taxon>
        <taxon>rosids</taxon>
        <taxon>fabids</taxon>
        <taxon>Fabales</taxon>
        <taxon>Fabaceae</taxon>
        <taxon>Caesalpinioideae</taxon>
        <taxon>Cassia clade</taxon>
        <taxon>Senna</taxon>
    </lineage>
</organism>
<keyword evidence="2" id="KW-1185">Reference proteome</keyword>
<sequence length="281" mass="30850">MADDSCFQGESQIREFLDGNGSLPLTCSCLKLLKPSSDDVNQQFPLEIPSILFEETSLPAELYQPLHSSLGQDLYSISVLPEEGEKADCASSLAFLSILEVPDQSKSLTSLDSHINCQSCIDFQMKSEELCSSCAIDIPSETGNAISPESYEDGGESFKTKNFLTKVLRRQASLKLGGGLMQILMNLTTSKDKLITEKVQDIPSVKWRRCKRAASFDSRKVAILFSILFTSTISSCFAERVPIPGKAAAILRNRGYNIAFTEDIKGFTGQKEFSGNVNEDV</sequence>
<gene>
    <name evidence="1" type="ORF">G2W53_009155</name>
</gene>
<dbReference type="PANTHER" id="PTHR34064">
    <property type="entry name" value="OS04G0672300 PROTEIN"/>
    <property type="match status" value="1"/>
</dbReference>
<evidence type="ECO:0000313" key="1">
    <source>
        <dbReference type="EMBL" id="KAF7834296.1"/>
    </source>
</evidence>
<reference evidence="1" key="1">
    <citation type="submission" date="2020-09" db="EMBL/GenBank/DDBJ databases">
        <title>Genome-Enabled Discovery of Anthraquinone Biosynthesis in Senna tora.</title>
        <authorList>
            <person name="Kang S.-H."/>
            <person name="Pandey R.P."/>
            <person name="Lee C.-M."/>
            <person name="Sim J.-S."/>
            <person name="Jeong J.-T."/>
            <person name="Choi B.-S."/>
            <person name="Jung M."/>
            <person name="Ginzburg D."/>
            <person name="Zhao K."/>
            <person name="Won S.Y."/>
            <person name="Oh T.-J."/>
            <person name="Yu Y."/>
            <person name="Kim N.-H."/>
            <person name="Lee O.R."/>
            <person name="Lee T.-H."/>
            <person name="Bashyal P."/>
            <person name="Kim T.-S."/>
            <person name="Lee W.-H."/>
            <person name="Kawkins C."/>
            <person name="Kim C.-K."/>
            <person name="Kim J.S."/>
            <person name="Ahn B.O."/>
            <person name="Rhee S.Y."/>
            <person name="Sohng J.K."/>
        </authorList>
    </citation>
    <scope>NUCLEOTIDE SEQUENCE</scope>
    <source>
        <tissue evidence="1">Leaf</tissue>
    </source>
</reference>
<dbReference type="EMBL" id="JAAIUW010000004">
    <property type="protein sequence ID" value="KAF7834296.1"/>
    <property type="molecule type" value="Genomic_DNA"/>
</dbReference>
<comment type="caution">
    <text evidence="1">The sequence shown here is derived from an EMBL/GenBank/DDBJ whole genome shotgun (WGS) entry which is preliminary data.</text>
</comment>
<dbReference type="PANTHER" id="PTHR34064:SF5">
    <property type="entry name" value="PROTEIN, PUTATIVE-RELATED"/>
    <property type="match status" value="1"/>
</dbReference>
<proteinExistence type="predicted"/>
<dbReference type="Proteomes" id="UP000634136">
    <property type="component" value="Unassembled WGS sequence"/>
</dbReference>
<dbReference type="AlphaFoldDB" id="A0A835C7G0"/>